<evidence type="ECO:0000313" key="2">
    <source>
        <dbReference type="EMBL" id="SHI06527.1"/>
    </source>
</evidence>
<reference evidence="2 3" key="1">
    <citation type="submission" date="2016-11" db="EMBL/GenBank/DDBJ databases">
        <authorList>
            <person name="Jaros S."/>
            <person name="Januszkiewicz K."/>
            <person name="Wedrychowicz H."/>
        </authorList>
    </citation>
    <scope>NUCLEOTIDE SEQUENCE [LARGE SCALE GENOMIC DNA]</scope>
    <source>
        <strain evidence="2 3">DSM 10068</strain>
    </source>
</reference>
<dbReference type="Proteomes" id="UP000183995">
    <property type="component" value="Unassembled WGS sequence"/>
</dbReference>
<dbReference type="RefSeq" id="WP_073078807.1">
    <property type="nucleotide sequence ID" value="NZ_FQXV01000007.1"/>
</dbReference>
<evidence type="ECO:0000259" key="1">
    <source>
        <dbReference type="Pfam" id="PF07561"/>
    </source>
</evidence>
<organism evidence="2 3">
    <name type="scientific">Sporobacter termitidis DSM 10068</name>
    <dbReference type="NCBI Taxonomy" id="1123282"/>
    <lineage>
        <taxon>Bacteria</taxon>
        <taxon>Bacillati</taxon>
        <taxon>Bacillota</taxon>
        <taxon>Clostridia</taxon>
        <taxon>Eubacteriales</taxon>
        <taxon>Oscillospiraceae</taxon>
        <taxon>Sporobacter</taxon>
    </lineage>
</organism>
<name>A0A1M5Y3B4_9FIRM</name>
<dbReference type="EMBL" id="FQXV01000007">
    <property type="protein sequence ID" value="SHI06527.1"/>
    <property type="molecule type" value="Genomic_DNA"/>
</dbReference>
<dbReference type="InterPro" id="IPR011437">
    <property type="entry name" value="DUF1540"/>
</dbReference>
<dbReference type="Pfam" id="PF07561">
    <property type="entry name" value="DUF1540"/>
    <property type="match status" value="1"/>
</dbReference>
<proteinExistence type="predicted"/>
<feature type="domain" description="DUF1540" evidence="1">
    <location>
        <begin position="13"/>
        <end position="52"/>
    </location>
</feature>
<dbReference type="AlphaFoldDB" id="A0A1M5Y3B4"/>
<evidence type="ECO:0000313" key="3">
    <source>
        <dbReference type="Proteomes" id="UP000183995"/>
    </source>
</evidence>
<gene>
    <name evidence="2" type="ORF">SAMN02745823_02187</name>
</gene>
<dbReference type="OrthoDB" id="1739902at2"/>
<protein>
    <recommendedName>
        <fullName evidence="1">DUF1540 domain-containing protein</fullName>
    </recommendedName>
</protein>
<accession>A0A1M5Y3B4</accession>
<sequence length="56" mass="6222">MKANKMDHPNQGISCEVSTCQYYMNGDFCSADKIQVTPRTARNSGETDCSTFIPQT</sequence>
<keyword evidence="3" id="KW-1185">Reference proteome</keyword>